<feature type="transmembrane region" description="Helical" evidence="6">
    <location>
        <begin position="81"/>
        <end position="99"/>
    </location>
</feature>
<dbReference type="InterPro" id="IPR036259">
    <property type="entry name" value="MFS_trans_sf"/>
</dbReference>
<accession>A0A0C9VSH0</accession>
<evidence type="ECO:0000256" key="5">
    <source>
        <dbReference type="ARBA" id="ARBA00023136"/>
    </source>
</evidence>
<dbReference type="Gene3D" id="1.20.1250.20">
    <property type="entry name" value="MFS general substrate transporter like domains"/>
    <property type="match status" value="1"/>
</dbReference>
<feature type="transmembrane region" description="Helical" evidence="6">
    <location>
        <begin position="381"/>
        <end position="402"/>
    </location>
</feature>
<feature type="transmembrane region" description="Helical" evidence="6">
    <location>
        <begin position="132"/>
        <end position="154"/>
    </location>
</feature>
<feature type="domain" description="Major facilitator superfamily (MFS) profile" evidence="7">
    <location>
        <begin position="40"/>
        <end position="440"/>
    </location>
</feature>
<protein>
    <recommendedName>
        <fullName evidence="7">Major facilitator superfamily (MFS) profile domain-containing protein</fullName>
    </recommendedName>
</protein>
<dbReference type="InterPro" id="IPR020846">
    <property type="entry name" value="MFS_dom"/>
</dbReference>
<evidence type="ECO:0000259" key="7">
    <source>
        <dbReference type="PROSITE" id="PS50850"/>
    </source>
</evidence>
<evidence type="ECO:0000313" key="8">
    <source>
        <dbReference type="EMBL" id="KIJ40996.1"/>
    </source>
</evidence>
<evidence type="ECO:0000313" key="9">
    <source>
        <dbReference type="Proteomes" id="UP000054279"/>
    </source>
</evidence>
<feature type="transmembrane region" description="Helical" evidence="6">
    <location>
        <begin position="414"/>
        <end position="435"/>
    </location>
</feature>
<comment type="subcellular location">
    <subcellularLocation>
        <location evidence="1">Membrane</location>
        <topology evidence="1">Multi-pass membrane protein</topology>
    </subcellularLocation>
</comment>
<keyword evidence="9" id="KW-1185">Reference proteome</keyword>
<feature type="transmembrane region" description="Helical" evidence="6">
    <location>
        <begin position="267"/>
        <end position="293"/>
    </location>
</feature>
<keyword evidence="3 6" id="KW-0812">Transmembrane</keyword>
<feature type="transmembrane region" description="Helical" evidence="6">
    <location>
        <begin position="299"/>
        <end position="316"/>
    </location>
</feature>
<dbReference type="HOGENOM" id="CLU_001265_0_1_1"/>
<proteinExistence type="predicted"/>
<dbReference type="Proteomes" id="UP000054279">
    <property type="component" value="Unassembled WGS sequence"/>
</dbReference>
<name>A0A0C9VSH0_SPHS4</name>
<dbReference type="Pfam" id="PF07690">
    <property type="entry name" value="MFS_1"/>
    <property type="match status" value="1"/>
</dbReference>
<feature type="transmembrane region" description="Helical" evidence="6">
    <location>
        <begin position="349"/>
        <end position="369"/>
    </location>
</feature>
<dbReference type="FunFam" id="1.20.1250.20:FF:000034">
    <property type="entry name" value="MFS general substrate transporter"/>
    <property type="match status" value="1"/>
</dbReference>
<evidence type="ECO:0000256" key="1">
    <source>
        <dbReference type="ARBA" id="ARBA00004141"/>
    </source>
</evidence>
<gene>
    <name evidence="8" type="ORF">M422DRAFT_229806</name>
</gene>
<dbReference type="OrthoDB" id="2962993at2759"/>
<keyword evidence="4 6" id="KW-1133">Transmembrane helix</keyword>
<dbReference type="AlphaFoldDB" id="A0A0C9VSH0"/>
<evidence type="ECO:0000256" key="4">
    <source>
        <dbReference type="ARBA" id="ARBA00022989"/>
    </source>
</evidence>
<evidence type="ECO:0000256" key="2">
    <source>
        <dbReference type="ARBA" id="ARBA00022448"/>
    </source>
</evidence>
<feature type="transmembrane region" description="Helical" evidence="6">
    <location>
        <begin position="323"/>
        <end position="343"/>
    </location>
</feature>
<organism evidence="8 9">
    <name type="scientific">Sphaerobolus stellatus (strain SS14)</name>
    <dbReference type="NCBI Taxonomy" id="990650"/>
    <lineage>
        <taxon>Eukaryota</taxon>
        <taxon>Fungi</taxon>
        <taxon>Dikarya</taxon>
        <taxon>Basidiomycota</taxon>
        <taxon>Agaricomycotina</taxon>
        <taxon>Agaricomycetes</taxon>
        <taxon>Phallomycetidae</taxon>
        <taxon>Geastrales</taxon>
        <taxon>Sphaerobolaceae</taxon>
        <taxon>Sphaerobolus</taxon>
    </lineage>
</organism>
<feature type="transmembrane region" description="Helical" evidence="6">
    <location>
        <begin position="106"/>
        <end position="126"/>
    </location>
</feature>
<keyword evidence="2" id="KW-0813">Transport</keyword>
<dbReference type="SUPFAM" id="SSF103473">
    <property type="entry name" value="MFS general substrate transporter"/>
    <property type="match status" value="1"/>
</dbReference>
<dbReference type="PANTHER" id="PTHR43791">
    <property type="entry name" value="PERMEASE-RELATED"/>
    <property type="match status" value="1"/>
</dbReference>
<evidence type="ECO:0000256" key="6">
    <source>
        <dbReference type="SAM" id="Phobius"/>
    </source>
</evidence>
<keyword evidence="5 6" id="KW-0472">Membrane</keyword>
<reference evidence="8 9" key="1">
    <citation type="submission" date="2014-06" db="EMBL/GenBank/DDBJ databases">
        <title>Evolutionary Origins and Diversification of the Mycorrhizal Mutualists.</title>
        <authorList>
            <consortium name="DOE Joint Genome Institute"/>
            <consortium name="Mycorrhizal Genomics Consortium"/>
            <person name="Kohler A."/>
            <person name="Kuo A."/>
            <person name="Nagy L.G."/>
            <person name="Floudas D."/>
            <person name="Copeland A."/>
            <person name="Barry K.W."/>
            <person name="Cichocki N."/>
            <person name="Veneault-Fourrey C."/>
            <person name="LaButti K."/>
            <person name="Lindquist E.A."/>
            <person name="Lipzen A."/>
            <person name="Lundell T."/>
            <person name="Morin E."/>
            <person name="Murat C."/>
            <person name="Riley R."/>
            <person name="Ohm R."/>
            <person name="Sun H."/>
            <person name="Tunlid A."/>
            <person name="Henrissat B."/>
            <person name="Grigoriev I.V."/>
            <person name="Hibbett D.S."/>
            <person name="Martin F."/>
        </authorList>
    </citation>
    <scope>NUCLEOTIDE SEQUENCE [LARGE SCALE GENOMIC DNA]</scope>
    <source>
        <strain evidence="8 9">SS14</strain>
    </source>
</reference>
<feature type="transmembrane region" description="Helical" evidence="6">
    <location>
        <begin position="166"/>
        <end position="186"/>
    </location>
</feature>
<evidence type="ECO:0000256" key="3">
    <source>
        <dbReference type="ARBA" id="ARBA00022692"/>
    </source>
</evidence>
<dbReference type="PANTHER" id="PTHR43791:SF22">
    <property type="entry name" value="TRANSPORTER, PUTATIVE (AFU_ORTHOLOGUE AFUA_6G11320)-RELATED"/>
    <property type="match status" value="1"/>
</dbReference>
<dbReference type="GO" id="GO:0022857">
    <property type="term" value="F:transmembrane transporter activity"/>
    <property type="evidence" value="ECO:0007669"/>
    <property type="project" value="InterPro"/>
</dbReference>
<sequence length="487" mass="53540">MSAHPEKKIDSIHEGSIETNDTSYDPVKEAALTRKVDWHLLPILTLLYLLSFLDRSNVGNASVAGLSTKVALKSGEYNTGLALYFVGYVLFEIPANIVLKRTSPAIWLPTLTLTWAIVSVCQGLVINKAGFYAARFFLGAAEAGLFPGVVYVFSMYYTRDQRSVRVAFFFSGAALAGAFGGILAYLLSLIDGGGKPGWAWIFIVEGLITAVVSIVAYFLVPSWPQKAKFLNEEERAMLLARLGRDADAADLEPFTWRGVRQALTDPFAYLYALLFHGSAFTLYSISLFLPTIIKNLGFATWKVTFFVTMGVVYLSIQTKTKAPFIVGSSFVAIIGYIILITTHTAGAQYVGTFITVAGVYTANAMILSWPSENVSAQTKRAVVLALQISLGDLGAITGVLIYRPNLANHNYRTPHIIALGYSVLTGLTATALYILMARQNKLRKQLKAQNAGKEGGEDSWADGWKGKDEIERRRELGDRHPAWRYRL</sequence>
<dbReference type="PROSITE" id="PS50850">
    <property type="entry name" value="MFS"/>
    <property type="match status" value="1"/>
</dbReference>
<dbReference type="InterPro" id="IPR011701">
    <property type="entry name" value="MFS"/>
</dbReference>
<dbReference type="GO" id="GO:0016020">
    <property type="term" value="C:membrane"/>
    <property type="evidence" value="ECO:0007669"/>
    <property type="project" value="UniProtKB-SubCell"/>
</dbReference>
<feature type="transmembrane region" description="Helical" evidence="6">
    <location>
        <begin position="198"/>
        <end position="220"/>
    </location>
</feature>
<dbReference type="EMBL" id="KN837139">
    <property type="protein sequence ID" value="KIJ40996.1"/>
    <property type="molecule type" value="Genomic_DNA"/>
</dbReference>